<protein>
    <recommendedName>
        <fullName evidence="13">Cysteine--tRNA ligase</fullName>
        <ecNumber evidence="13">6.1.1.16</ecNumber>
    </recommendedName>
    <alternativeName>
        <fullName evidence="13">Cysteinyl-tRNA synthetase</fullName>
        <shortName evidence="13">CysRS</shortName>
    </alternativeName>
</protein>
<dbReference type="GO" id="GO:0006423">
    <property type="term" value="P:cysteinyl-tRNA aminoacylation"/>
    <property type="evidence" value="ECO:0007669"/>
    <property type="project" value="UniProtKB-UniRule"/>
</dbReference>
<keyword evidence="11 13" id="KW-0030">Aminoacyl-tRNA synthetase</keyword>
<feature type="binding site" evidence="13">
    <location>
        <position position="237"/>
    </location>
    <ligand>
        <name>Zn(2+)</name>
        <dbReference type="ChEBI" id="CHEBI:29105"/>
    </ligand>
</feature>
<comment type="subunit">
    <text evidence="3 13">Monomer.</text>
</comment>
<dbReference type="FunFam" id="3.40.50.620:FF:000068">
    <property type="entry name" value="Cysteine--tRNA ligase"/>
    <property type="match status" value="1"/>
</dbReference>
<dbReference type="InterPro" id="IPR014729">
    <property type="entry name" value="Rossmann-like_a/b/a_fold"/>
</dbReference>
<dbReference type="Proteomes" id="UP000537260">
    <property type="component" value="Unassembled WGS sequence"/>
</dbReference>
<evidence type="ECO:0000256" key="4">
    <source>
        <dbReference type="ARBA" id="ARBA00022490"/>
    </source>
</evidence>
<dbReference type="InterPro" id="IPR009080">
    <property type="entry name" value="tRNAsynth_Ia_anticodon-bd"/>
</dbReference>
<dbReference type="InterPro" id="IPR056411">
    <property type="entry name" value="CysS_C"/>
</dbReference>
<dbReference type="Pfam" id="PF09190">
    <property type="entry name" value="DALR_2"/>
    <property type="match status" value="1"/>
</dbReference>
<dbReference type="GO" id="GO:0005524">
    <property type="term" value="F:ATP binding"/>
    <property type="evidence" value="ECO:0007669"/>
    <property type="project" value="UniProtKB-UniRule"/>
</dbReference>
<evidence type="ECO:0000256" key="9">
    <source>
        <dbReference type="ARBA" id="ARBA00022840"/>
    </source>
</evidence>
<feature type="binding site" evidence="13">
    <location>
        <position position="27"/>
    </location>
    <ligand>
        <name>Zn(2+)</name>
        <dbReference type="ChEBI" id="CHEBI:29105"/>
    </ligand>
</feature>
<organism evidence="15 16">
    <name type="scientific">Glaciibacter psychrotolerans</name>
    <dbReference type="NCBI Taxonomy" id="670054"/>
    <lineage>
        <taxon>Bacteria</taxon>
        <taxon>Bacillati</taxon>
        <taxon>Actinomycetota</taxon>
        <taxon>Actinomycetes</taxon>
        <taxon>Micrococcales</taxon>
        <taxon>Microbacteriaceae</taxon>
        <taxon>Glaciibacter</taxon>
    </lineage>
</organism>
<dbReference type="PRINTS" id="PR00983">
    <property type="entry name" value="TRNASYNTHCYS"/>
</dbReference>
<evidence type="ECO:0000256" key="8">
    <source>
        <dbReference type="ARBA" id="ARBA00022833"/>
    </source>
</evidence>
<keyword evidence="8 13" id="KW-0862">Zinc</keyword>
<dbReference type="Gene3D" id="1.20.120.1910">
    <property type="entry name" value="Cysteine-tRNA ligase, C-terminal anti-codon recognition domain"/>
    <property type="match status" value="1"/>
</dbReference>
<dbReference type="SUPFAM" id="SSF47323">
    <property type="entry name" value="Anticodon-binding domain of a subclass of class I aminoacyl-tRNA synthetases"/>
    <property type="match status" value="1"/>
</dbReference>
<evidence type="ECO:0000256" key="7">
    <source>
        <dbReference type="ARBA" id="ARBA00022741"/>
    </source>
</evidence>
<accession>A0A7Z0EB41</accession>
<feature type="short sequence motif" description="'HIGH' region" evidence="13">
    <location>
        <begin position="29"/>
        <end position="39"/>
    </location>
</feature>
<dbReference type="PANTHER" id="PTHR10890">
    <property type="entry name" value="CYSTEINYL-TRNA SYNTHETASE"/>
    <property type="match status" value="1"/>
</dbReference>
<comment type="caution">
    <text evidence="15">The sequence shown here is derived from an EMBL/GenBank/DDBJ whole genome shotgun (WGS) entry which is preliminary data.</text>
</comment>
<comment type="similarity">
    <text evidence="2 13">Belongs to the class-I aminoacyl-tRNA synthetase family.</text>
</comment>
<feature type="binding site" evidence="13">
    <location>
        <position position="241"/>
    </location>
    <ligand>
        <name>Zn(2+)</name>
        <dbReference type="ChEBI" id="CHEBI:29105"/>
    </ligand>
</feature>
<evidence type="ECO:0000256" key="6">
    <source>
        <dbReference type="ARBA" id="ARBA00022723"/>
    </source>
</evidence>
<feature type="short sequence motif" description="'KMSKS' region" evidence="13">
    <location>
        <begin position="268"/>
        <end position="272"/>
    </location>
</feature>
<keyword evidence="4 13" id="KW-0963">Cytoplasm</keyword>
<keyword evidence="5 13" id="KW-0436">Ligase</keyword>
<comment type="catalytic activity">
    <reaction evidence="12 13">
        <text>tRNA(Cys) + L-cysteine + ATP = L-cysteinyl-tRNA(Cys) + AMP + diphosphate</text>
        <dbReference type="Rhea" id="RHEA:17773"/>
        <dbReference type="Rhea" id="RHEA-COMP:9661"/>
        <dbReference type="Rhea" id="RHEA-COMP:9679"/>
        <dbReference type="ChEBI" id="CHEBI:30616"/>
        <dbReference type="ChEBI" id="CHEBI:33019"/>
        <dbReference type="ChEBI" id="CHEBI:35235"/>
        <dbReference type="ChEBI" id="CHEBI:78442"/>
        <dbReference type="ChEBI" id="CHEBI:78517"/>
        <dbReference type="ChEBI" id="CHEBI:456215"/>
        <dbReference type="EC" id="6.1.1.16"/>
    </reaction>
</comment>
<comment type="cofactor">
    <cofactor evidence="13">
        <name>Zn(2+)</name>
        <dbReference type="ChEBI" id="CHEBI:29105"/>
    </cofactor>
    <text evidence="13">Binds 1 zinc ion per subunit.</text>
</comment>
<feature type="binding site" evidence="13">
    <location>
        <position position="212"/>
    </location>
    <ligand>
        <name>Zn(2+)</name>
        <dbReference type="ChEBI" id="CHEBI:29105"/>
    </ligand>
</feature>
<dbReference type="EMBL" id="JACCFM010000001">
    <property type="protein sequence ID" value="NYJ18211.1"/>
    <property type="molecule type" value="Genomic_DNA"/>
</dbReference>
<dbReference type="GO" id="GO:0008270">
    <property type="term" value="F:zinc ion binding"/>
    <property type="evidence" value="ECO:0007669"/>
    <property type="project" value="UniProtKB-UniRule"/>
</dbReference>
<dbReference type="NCBIfam" id="TIGR00435">
    <property type="entry name" value="cysS"/>
    <property type="match status" value="1"/>
</dbReference>
<feature type="domain" description="Cysteinyl-tRNA synthetase class Ia DALR" evidence="14">
    <location>
        <begin position="348"/>
        <end position="410"/>
    </location>
</feature>
<proteinExistence type="inferred from homology"/>
<dbReference type="SUPFAM" id="SSF52374">
    <property type="entry name" value="Nucleotidylyl transferase"/>
    <property type="match status" value="1"/>
</dbReference>
<keyword evidence="10 13" id="KW-0648">Protein biosynthesis</keyword>
<evidence type="ECO:0000256" key="13">
    <source>
        <dbReference type="HAMAP-Rule" id="MF_00041"/>
    </source>
</evidence>
<reference evidence="15 16" key="1">
    <citation type="submission" date="2020-07" db="EMBL/GenBank/DDBJ databases">
        <title>Sequencing the genomes of 1000 actinobacteria strains.</title>
        <authorList>
            <person name="Klenk H.-P."/>
        </authorList>
    </citation>
    <scope>NUCLEOTIDE SEQUENCE [LARGE SCALE GENOMIC DNA]</scope>
    <source>
        <strain evidence="15 16">LI1</strain>
    </source>
</reference>
<gene>
    <name evidence="13" type="primary">cysS</name>
    <name evidence="15" type="ORF">HNR05_000002</name>
</gene>
<keyword evidence="7 13" id="KW-0547">Nucleotide-binding</keyword>
<dbReference type="Pfam" id="PF01406">
    <property type="entry name" value="tRNA-synt_1e"/>
    <property type="match status" value="1"/>
</dbReference>
<evidence type="ECO:0000256" key="11">
    <source>
        <dbReference type="ARBA" id="ARBA00023146"/>
    </source>
</evidence>
<keyword evidence="16" id="KW-1185">Reference proteome</keyword>
<dbReference type="Gene3D" id="3.40.50.620">
    <property type="entry name" value="HUPs"/>
    <property type="match status" value="1"/>
</dbReference>
<evidence type="ECO:0000256" key="1">
    <source>
        <dbReference type="ARBA" id="ARBA00004496"/>
    </source>
</evidence>
<keyword evidence="6 13" id="KW-0479">Metal-binding</keyword>
<dbReference type="SMART" id="SM00840">
    <property type="entry name" value="DALR_2"/>
    <property type="match status" value="1"/>
</dbReference>
<evidence type="ECO:0000256" key="3">
    <source>
        <dbReference type="ARBA" id="ARBA00011245"/>
    </source>
</evidence>
<dbReference type="InterPro" id="IPR024909">
    <property type="entry name" value="Cys-tRNA/MSH_ligase"/>
</dbReference>
<dbReference type="PANTHER" id="PTHR10890:SF30">
    <property type="entry name" value="CYSTEINE--TRNA LIGASE"/>
    <property type="match status" value="1"/>
</dbReference>
<name>A0A7Z0EB41_9MICO</name>
<dbReference type="InterPro" id="IPR015803">
    <property type="entry name" value="Cys-tRNA-ligase"/>
</dbReference>
<dbReference type="Pfam" id="PF23493">
    <property type="entry name" value="CysS_C"/>
    <property type="match status" value="1"/>
</dbReference>
<evidence type="ECO:0000313" key="16">
    <source>
        <dbReference type="Proteomes" id="UP000537260"/>
    </source>
</evidence>
<evidence type="ECO:0000256" key="12">
    <source>
        <dbReference type="ARBA" id="ARBA00047398"/>
    </source>
</evidence>
<dbReference type="EC" id="6.1.1.16" evidence="13"/>
<evidence type="ECO:0000256" key="2">
    <source>
        <dbReference type="ARBA" id="ARBA00005594"/>
    </source>
</evidence>
<dbReference type="GO" id="GO:0005829">
    <property type="term" value="C:cytosol"/>
    <property type="evidence" value="ECO:0007669"/>
    <property type="project" value="TreeGrafter"/>
</dbReference>
<keyword evidence="9 13" id="KW-0067">ATP-binding</keyword>
<dbReference type="HAMAP" id="MF_00041">
    <property type="entry name" value="Cys_tRNA_synth"/>
    <property type="match status" value="1"/>
</dbReference>
<evidence type="ECO:0000259" key="14">
    <source>
        <dbReference type="SMART" id="SM00840"/>
    </source>
</evidence>
<dbReference type="CDD" id="cd00672">
    <property type="entry name" value="CysRS_core"/>
    <property type="match status" value="1"/>
</dbReference>
<evidence type="ECO:0000256" key="5">
    <source>
        <dbReference type="ARBA" id="ARBA00022598"/>
    </source>
</evidence>
<dbReference type="InterPro" id="IPR015273">
    <property type="entry name" value="Cys-tRNA-synt_Ia_DALR"/>
</dbReference>
<dbReference type="InterPro" id="IPR032678">
    <property type="entry name" value="tRNA-synt_1_cat_dom"/>
</dbReference>
<evidence type="ECO:0000313" key="15">
    <source>
        <dbReference type="EMBL" id="NYJ18211.1"/>
    </source>
</evidence>
<evidence type="ECO:0000256" key="10">
    <source>
        <dbReference type="ARBA" id="ARBA00022917"/>
    </source>
</evidence>
<sequence length="469" mass="51322">MRLYDSKAQALRDFVPLVPGKVGIYVCGPTVQSSPHIGHLRSALAYDQLRRWLVYRGNDVTFVRNVTDIDDKILVNAEGSNEAWWALAYRYELEFTAGYQRLGILAPTYEPRATASIQQMQDIIARLIERGHAYAADDGSGDVYFATGSWPAYGELTRQSLDNVEAATDADPRGKRDPRDFALWKGHKAGEPTDAAWPSPWGGGRPGWHIECSAMAARYLGEQFDIHGGGLDLRFPHHENELAQSNAAGDAFANYWVHNGLVHVNGQKMSKSLGNSVFASELLEQARPIVVRYYLGSAHYRSTLDFLPGSLAEAEAALERVESFLDRADRRLADTRFAGSGAEVVPDDFASAMDDDLAVPQALGVLHDTVRAGNAALDAEDLHAAASARSQVLAMSEVLGINPLSPGWSVATDEPAMVALTALVERLLEDREISRQSRDYAAADRIRDELIAAGITIEDTPSGAHWSFD</sequence>
<feature type="binding site" evidence="13">
    <location>
        <position position="271"/>
    </location>
    <ligand>
        <name>ATP</name>
        <dbReference type="ChEBI" id="CHEBI:30616"/>
    </ligand>
</feature>
<dbReference type="GO" id="GO:0004817">
    <property type="term" value="F:cysteine-tRNA ligase activity"/>
    <property type="evidence" value="ECO:0007669"/>
    <property type="project" value="UniProtKB-UniRule"/>
</dbReference>
<comment type="subcellular location">
    <subcellularLocation>
        <location evidence="1 13">Cytoplasm</location>
    </subcellularLocation>
</comment>
<dbReference type="AlphaFoldDB" id="A0A7Z0EB41"/>